<dbReference type="EMBL" id="LCWF01000085">
    <property type="protein sequence ID" value="KKY21445.1"/>
    <property type="molecule type" value="Genomic_DNA"/>
</dbReference>
<protein>
    <submittedName>
        <fullName evidence="2">Putative family protein</fullName>
    </submittedName>
</protein>
<gene>
    <name evidence="2" type="ORF">UCRPC4_g03708</name>
</gene>
<dbReference type="Gene3D" id="3.30.1330.40">
    <property type="entry name" value="RutC-like"/>
    <property type="match status" value="1"/>
</dbReference>
<evidence type="ECO:0000313" key="3">
    <source>
        <dbReference type="Proteomes" id="UP000053317"/>
    </source>
</evidence>
<evidence type="ECO:0000313" key="2">
    <source>
        <dbReference type="EMBL" id="KKY21445.1"/>
    </source>
</evidence>
<name>A0A0G2GXS3_PHACM</name>
<dbReference type="OrthoDB" id="686384at2759"/>
<dbReference type="InterPro" id="IPR035959">
    <property type="entry name" value="RutC-like_sf"/>
</dbReference>
<dbReference type="PANTHER" id="PTHR43857:SF1">
    <property type="entry name" value="YJGH FAMILY PROTEIN"/>
    <property type="match status" value="1"/>
</dbReference>
<reference evidence="2 3" key="1">
    <citation type="submission" date="2015-05" db="EMBL/GenBank/DDBJ databases">
        <title>Distinctive expansion of gene families associated with plant cell wall degradation and secondary metabolism in the genomes of grapevine trunk pathogens.</title>
        <authorList>
            <person name="Lawrence D.P."/>
            <person name="Travadon R."/>
            <person name="Rolshausen P.E."/>
            <person name="Baumgartner K."/>
        </authorList>
    </citation>
    <scope>NUCLEOTIDE SEQUENCE [LARGE SCALE GENOMIC DNA]</scope>
    <source>
        <strain evidence="2">UCRPC4</strain>
    </source>
</reference>
<dbReference type="SUPFAM" id="SSF55298">
    <property type="entry name" value="YjgF-like"/>
    <property type="match status" value="1"/>
</dbReference>
<sequence length="210" mass="22919">MIPTNIRRADELKWRDDVLKRVSQNQCRCQQQPQSQKMPQSALSTNNPSPPPAYTASVPRNQKQVYNPPNNTSQKFGNCLAVRKGPFISISGLTPSPSSSNNAAQQQQQQQLHLSNASAQAMQAMRQGIQSVKELGGKGAEDVIRVKISIADPKHIDEVGLAFWSLFANDEATGIGATMSIAVVAQEGFRTKYGDNINVLVEIDMDAVVD</sequence>
<dbReference type="AlphaFoldDB" id="A0A0G2GXS3"/>
<evidence type="ECO:0000256" key="1">
    <source>
        <dbReference type="SAM" id="MobiDB-lite"/>
    </source>
</evidence>
<feature type="compositionally biased region" description="Low complexity" evidence="1">
    <location>
        <begin position="95"/>
        <end position="110"/>
    </location>
</feature>
<keyword evidence="3" id="KW-1185">Reference proteome</keyword>
<dbReference type="PANTHER" id="PTHR43857">
    <property type="entry name" value="BLR7761 PROTEIN"/>
    <property type="match status" value="1"/>
</dbReference>
<organism evidence="2 3">
    <name type="scientific">Phaeomoniella chlamydospora</name>
    <name type="common">Phaeoacremonium chlamydosporum</name>
    <dbReference type="NCBI Taxonomy" id="158046"/>
    <lineage>
        <taxon>Eukaryota</taxon>
        <taxon>Fungi</taxon>
        <taxon>Dikarya</taxon>
        <taxon>Ascomycota</taxon>
        <taxon>Pezizomycotina</taxon>
        <taxon>Eurotiomycetes</taxon>
        <taxon>Chaetothyriomycetidae</taxon>
        <taxon>Phaeomoniellales</taxon>
        <taxon>Phaeomoniellaceae</taxon>
        <taxon>Phaeomoniella</taxon>
    </lineage>
</organism>
<feature type="compositionally biased region" description="Polar residues" evidence="1">
    <location>
        <begin position="58"/>
        <end position="76"/>
    </location>
</feature>
<feature type="region of interest" description="Disordered" evidence="1">
    <location>
        <begin position="90"/>
        <end position="110"/>
    </location>
</feature>
<proteinExistence type="predicted"/>
<feature type="compositionally biased region" description="Low complexity" evidence="1">
    <location>
        <begin position="28"/>
        <end position="41"/>
    </location>
</feature>
<dbReference type="Proteomes" id="UP000053317">
    <property type="component" value="Unassembled WGS sequence"/>
</dbReference>
<accession>A0A0G2GXS3</accession>
<comment type="caution">
    <text evidence="2">The sequence shown here is derived from an EMBL/GenBank/DDBJ whole genome shotgun (WGS) entry which is preliminary data.</text>
</comment>
<reference evidence="2 3" key="2">
    <citation type="submission" date="2015-05" db="EMBL/GenBank/DDBJ databases">
        <authorList>
            <person name="Morales-Cruz A."/>
            <person name="Amrine K.C."/>
            <person name="Cantu D."/>
        </authorList>
    </citation>
    <scope>NUCLEOTIDE SEQUENCE [LARGE SCALE GENOMIC DNA]</scope>
    <source>
        <strain evidence="2">UCRPC4</strain>
    </source>
</reference>
<feature type="region of interest" description="Disordered" evidence="1">
    <location>
        <begin position="28"/>
        <end position="76"/>
    </location>
</feature>